<reference evidence="1 2" key="1">
    <citation type="submission" date="2024-05" db="EMBL/GenBank/DDBJ databases">
        <authorList>
            <person name="Duchaud E."/>
        </authorList>
    </citation>
    <scope>NUCLEOTIDE SEQUENCE [LARGE SCALE GENOMIC DNA]</scope>
    <source>
        <strain evidence="1">Ena-SAMPLE-TAB-13-05-2024-13:56:06:370-140305</strain>
    </source>
</reference>
<proteinExistence type="predicted"/>
<accession>A0ABP1FES0</accession>
<gene>
    <name evidence="1" type="ORF">T190115A13A_60194</name>
</gene>
<dbReference type="Proteomes" id="UP001497602">
    <property type="component" value="Unassembled WGS sequence"/>
</dbReference>
<evidence type="ECO:0000313" key="2">
    <source>
        <dbReference type="Proteomes" id="UP001497602"/>
    </source>
</evidence>
<evidence type="ECO:0000313" key="1">
    <source>
        <dbReference type="EMBL" id="CAL2108199.1"/>
    </source>
</evidence>
<protein>
    <submittedName>
        <fullName evidence="1">Uncharacterized protein</fullName>
    </submittedName>
</protein>
<keyword evidence="2" id="KW-1185">Reference proteome</keyword>
<dbReference type="RefSeq" id="WP_348739770.1">
    <property type="nucleotide sequence ID" value="NZ_CAXJRC010000043.1"/>
</dbReference>
<sequence length="94" mass="11089">MYTFRKEFERKGKKASITITLNKKIDFKVKGKTFHEIIVRGITSYYEKVSFVEDSENLEDILAKEEEDFFLSFNSPKDIKTIKLLEDLGYTYTS</sequence>
<comment type="caution">
    <text evidence="1">The sequence shown here is derived from an EMBL/GenBank/DDBJ whole genome shotgun (WGS) entry which is preliminary data.</text>
</comment>
<name>A0ABP1FES0_9FLAO</name>
<organism evidence="1 2">
    <name type="scientific">Tenacibaculum vairaonense</name>
    <dbReference type="NCBI Taxonomy" id="3137860"/>
    <lineage>
        <taxon>Bacteria</taxon>
        <taxon>Pseudomonadati</taxon>
        <taxon>Bacteroidota</taxon>
        <taxon>Flavobacteriia</taxon>
        <taxon>Flavobacteriales</taxon>
        <taxon>Flavobacteriaceae</taxon>
        <taxon>Tenacibaculum</taxon>
    </lineage>
</organism>
<dbReference type="EMBL" id="CAXJRC010000043">
    <property type="protein sequence ID" value="CAL2108199.1"/>
    <property type="molecule type" value="Genomic_DNA"/>
</dbReference>